<keyword evidence="1" id="KW-0732">Signal</keyword>
<keyword evidence="3" id="KW-1185">Reference proteome</keyword>
<dbReference type="EMBL" id="LT828648">
    <property type="protein sequence ID" value="SLM49979.1"/>
    <property type="molecule type" value="Genomic_DNA"/>
</dbReference>
<dbReference type="SUPFAM" id="SSF69318">
    <property type="entry name" value="Integrin alpha N-terminal domain"/>
    <property type="match status" value="2"/>
</dbReference>
<dbReference type="InterPro" id="IPR013517">
    <property type="entry name" value="FG-GAP"/>
</dbReference>
<evidence type="ECO:0000313" key="3">
    <source>
        <dbReference type="Proteomes" id="UP000192042"/>
    </source>
</evidence>
<accession>A0A1W1IAP3</accession>
<dbReference type="Gene3D" id="2.130.10.130">
    <property type="entry name" value="Integrin alpha, N-terminal"/>
    <property type="match status" value="2"/>
</dbReference>
<dbReference type="PANTHER" id="PTHR44103">
    <property type="entry name" value="PROPROTEIN CONVERTASE P"/>
    <property type="match status" value="1"/>
</dbReference>
<evidence type="ECO:0000313" key="2">
    <source>
        <dbReference type="EMBL" id="SLM49979.1"/>
    </source>
</evidence>
<reference evidence="2 3" key="1">
    <citation type="submission" date="2017-03" db="EMBL/GenBank/DDBJ databases">
        <authorList>
            <person name="Afonso C.L."/>
            <person name="Miller P.J."/>
            <person name="Scott M.A."/>
            <person name="Spackman E."/>
            <person name="Goraichik I."/>
            <person name="Dimitrov K.M."/>
            <person name="Suarez D.L."/>
            <person name="Swayne D.E."/>
        </authorList>
    </citation>
    <scope>NUCLEOTIDE SEQUENCE [LARGE SCALE GENOMIC DNA]</scope>
    <source>
        <strain evidence="2">Genome sequencing of Nitrospira japonica strain NJ11</strain>
    </source>
</reference>
<dbReference type="KEGG" id="nja:NSJP_3812"/>
<organism evidence="2 3">
    <name type="scientific">Nitrospira japonica</name>
    <dbReference type="NCBI Taxonomy" id="1325564"/>
    <lineage>
        <taxon>Bacteria</taxon>
        <taxon>Pseudomonadati</taxon>
        <taxon>Nitrospirota</taxon>
        <taxon>Nitrospiria</taxon>
        <taxon>Nitrospirales</taxon>
        <taxon>Nitrospiraceae</taxon>
        <taxon>Nitrospira</taxon>
    </lineage>
</organism>
<protein>
    <submittedName>
        <fullName evidence="2">FG-GAP repeat protein</fullName>
    </submittedName>
</protein>
<dbReference type="STRING" id="1325564.NSJP_3812"/>
<proteinExistence type="predicted"/>
<sequence>MCLKAIKSPPGALRRFFKLLALVGAIFFAAVAGAGTKLTKAPETSQWTHLSSKTGIIPPSGPSRSQTASLILDIDKNGLNDFVIAAGEVGPSVVWYRRETLGWTKYVIDSSALPIEAGGTWLDIDGDGDLDIVFGADGGDNKVWWWENPYPYYAPHQPWTRREIKNSGHANHHDQITGDFDGDGKPELVFWNQQARKLFLAEIPDDPRTTQPWQYTEIFSWPSGNYEGLVSFDLDQDGIVDIVGGGLWLKHLGGTQFATQMIDATQTFSRTAVGQVKEGGWPEVVFVTGDGIGRLKWYEWTDGQWVGHDLLGEDVIHGHSLQVADFNGDGHLDVFCAEMRQWSEADDHPSARMWIFFGDGAGHFTKSVMASGMDNHETKVADLDGDGDIDILSKPFRWDSPRIDVWLNKSVQASSAKPTLDKWRRHVIDADRPWRAVFVDSADVDGDGKRDLITGGWWYRNPGKPAGVWSRQLIGWPLNNMAAVYDFDRDGDIDVLGTKGKGSEANSKFVWARNDGRGTFTVLENIDAGQGDFLQGTAVATYSNQAMLEVAVSWHEAGRGIQMLTVPSDPGKMQWRWRTLSRTSQDEQITAADIDRDGTIDLLLGTNWLCNECPQYRKRFRMIDQFLGTNWFRWQPQRVAEQEGNPDRNRLVDMNGDGRLDAVVGFEAISVPGKLAWYEQPPNATDVWKEHHIAEVIGPMSLDVIDMDGDGDFDVIVGEHNLKASETARLLVFENLDGKGHSWTPHLVHTGDEHHDGALSTDIDGDGDLDIISIGWGHSQVVVYENLAIQVP</sequence>
<dbReference type="AlphaFoldDB" id="A0A1W1IAP3"/>
<dbReference type="Pfam" id="PF13517">
    <property type="entry name" value="FG-GAP_3"/>
    <property type="match status" value="3"/>
</dbReference>
<gene>
    <name evidence="2" type="ORF">NSJP_3812</name>
</gene>
<dbReference type="Proteomes" id="UP000192042">
    <property type="component" value="Chromosome I"/>
</dbReference>
<dbReference type="PANTHER" id="PTHR44103:SF1">
    <property type="entry name" value="PROPROTEIN CONVERTASE P"/>
    <property type="match status" value="1"/>
</dbReference>
<name>A0A1W1IAP3_9BACT</name>
<evidence type="ECO:0000256" key="1">
    <source>
        <dbReference type="ARBA" id="ARBA00022729"/>
    </source>
</evidence>
<dbReference type="InterPro" id="IPR028994">
    <property type="entry name" value="Integrin_alpha_N"/>
</dbReference>